<keyword evidence="1" id="KW-0175">Coiled coil</keyword>
<proteinExistence type="predicted"/>
<dbReference type="Proteomes" id="UP000728106">
    <property type="component" value="Unassembled WGS sequence"/>
</dbReference>
<evidence type="ECO:0000313" key="2">
    <source>
        <dbReference type="EMBL" id="MBJ7633374.1"/>
    </source>
</evidence>
<evidence type="ECO:0000256" key="1">
    <source>
        <dbReference type="SAM" id="Coils"/>
    </source>
</evidence>
<reference evidence="3 4" key="2">
    <citation type="journal article" date="2021" name="Int. J. Food Microbiol.">
        <title>Safety demonstration of a microbial species for use in the food chain: Weissella confusa.</title>
        <authorList>
            <person name="Bourdichon F."/>
            <person name="Patrone V."/>
            <person name="Fontana A."/>
            <person name="Milani G."/>
            <person name="Morelli L."/>
        </authorList>
    </citation>
    <scope>NUCLEOTIDE SEQUENCE [LARGE SCALE GENOMIC DNA]</scope>
    <source>
        <strain evidence="2">CCUG 30943</strain>
        <strain evidence="3 4">CCUG 43002</strain>
    </source>
</reference>
<comment type="caution">
    <text evidence="3">The sequence shown here is derived from an EMBL/GenBank/DDBJ whole genome shotgun (WGS) entry which is preliminary data.</text>
</comment>
<evidence type="ECO:0000313" key="3">
    <source>
        <dbReference type="EMBL" id="MBJ7639784.1"/>
    </source>
</evidence>
<keyword evidence="4" id="KW-1185">Reference proteome</keyword>
<accession>A0A0R2F4Q5</accession>
<dbReference type="EMBL" id="JAAOCP010000016">
    <property type="protein sequence ID" value="MBJ7639784.1"/>
    <property type="molecule type" value="Genomic_DNA"/>
</dbReference>
<dbReference type="AlphaFoldDB" id="A0A0R2F4Q5"/>
<dbReference type="OrthoDB" id="2146813at2"/>
<organism evidence="3 4">
    <name type="scientific">Weissella confusa</name>
    <name type="common">Lactobacillus confusus</name>
    <dbReference type="NCBI Taxonomy" id="1583"/>
    <lineage>
        <taxon>Bacteria</taxon>
        <taxon>Bacillati</taxon>
        <taxon>Bacillota</taxon>
        <taxon>Bacilli</taxon>
        <taxon>Lactobacillales</taxon>
        <taxon>Lactobacillaceae</taxon>
        <taxon>Weissella</taxon>
    </lineage>
</organism>
<dbReference type="GeneID" id="57979533"/>
<dbReference type="EMBL" id="JAAOCX010000016">
    <property type="protein sequence ID" value="MBJ7633374.1"/>
    <property type="molecule type" value="Genomic_DNA"/>
</dbReference>
<dbReference type="RefSeq" id="WP_003608994.1">
    <property type="nucleotide sequence ID" value="NZ_ALXH01000010.1"/>
</dbReference>
<evidence type="ECO:0000313" key="4">
    <source>
        <dbReference type="Proteomes" id="UP000728106"/>
    </source>
</evidence>
<gene>
    <name evidence="3" type="ORF">HAU20_10410</name>
    <name evidence="2" type="ORF">HAU43_09810</name>
</gene>
<sequence>MDAMEKSQRIENWLKENGSVQVAVSEYMAANPPMSVSRFLATNDCSNKPETGLEGILLPNGLYYDLRGSHSMMMNVLAAQTLDTTIENYMKSVPKVCYTAMTAYAMKITGAVMLHNNVQQYADELTQAQKDALLQLESANKLVVNLQPVRMPARIKVHYPKLVERQQAVLAAN</sequence>
<feature type="coiled-coil region" evidence="1">
    <location>
        <begin position="111"/>
        <end position="142"/>
    </location>
</feature>
<protein>
    <submittedName>
        <fullName evidence="3">Uncharacterized protein</fullName>
    </submittedName>
</protein>
<name>A0A0R2F4Q5_WEICO</name>
<reference evidence="3" key="1">
    <citation type="submission" date="2020-02" db="EMBL/GenBank/DDBJ databases">
        <authorList>
            <person name="Fontana A."/>
            <person name="Patrone V."/>
            <person name="Morelli L."/>
        </authorList>
    </citation>
    <scope>NUCLEOTIDE SEQUENCE</scope>
    <source>
        <strain evidence="2">CCUG 30943</strain>
        <strain evidence="3">CCUG 43002</strain>
    </source>
</reference>
<dbReference type="Proteomes" id="UP000808038">
    <property type="component" value="Unassembled WGS sequence"/>
</dbReference>